<dbReference type="AlphaFoldDB" id="A0A931LTQ8"/>
<dbReference type="EMBL" id="JACOSL010000055">
    <property type="protein sequence ID" value="MBI1757172.1"/>
    <property type="molecule type" value="Genomic_DNA"/>
</dbReference>
<evidence type="ECO:0000313" key="1">
    <source>
        <dbReference type="EMBL" id="MBI1757172.1"/>
    </source>
</evidence>
<dbReference type="InterPro" id="IPR011660">
    <property type="entry name" value="VapB-like"/>
</dbReference>
<reference evidence="1" key="1">
    <citation type="submission" date="2020-07" db="EMBL/GenBank/DDBJ databases">
        <title>Huge and variable diversity of episymbiotic CPR bacteria and DPANN archaea in groundwater ecosystems.</title>
        <authorList>
            <person name="He C.Y."/>
            <person name="Keren R."/>
            <person name="Whittaker M."/>
            <person name="Farag I.F."/>
            <person name="Doudna J."/>
            <person name="Cate J.H.D."/>
            <person name="Banfield J.F."/>
        </authorList>
    </citation>
    <scope>NUCLEOTIDE SEQUENCE</scope>
    <source>
        <strain evidence="1">NC_groundwater_17_Pr7_B-0.1um_64_12</strain>
    </source>
</reference>
<name>A0A931LTQ8_FIMGI</name>
<dbReference type="Proteomes" id="UP000727962">
    <property type="component" value="Unassembled WGS sequence"/>
</dbReference>
<comment type="caution">
    <text evidence="1">The sequence shown here is derived from an EMBL/GenBank/DDBJ whole genome shotgun (WGS) entry which is preliminary data.</text>
</comment>
<gene>
    <name evidence="1" type="ORF">HYR64_08715</name>
</gene>
<proteinExistence type="predicted"/>
<evidence type="ECO:0000313" key="2">
    <source>
        <dbReference type="Proteomes" id="UP000727962"/>
    </source>
</evidence>
<protein>
    <submittedName>
        <fullName evidence="1">Type II toxin-antitoxin system VapB family antitoxin</fullName>
    </submittedName>
</protein>
<accession>A0A931LTQ8</accession>
<dbReference type="Pfam" id="PF07704">
    <property type="entry name" value="PSK_trans_fac"/>
    <property type="match status" value="1"/>
</dbReference>
<organism evidence="1 2">
    <name type="scientific">Fimbriimonas ginsengisoli</name>
    <dbReference type="NCBI Taxonomy" id="1005039"/>
    <lineage>
        <taxon>Bacteria</taxon>
        <taxon>Bacillati</taxon>
        <taxon>Armatimonadota</taxon>
        <taxon>Fimbriimonadia</taxon>
        <taxon>Fimbriimonadales</taxon>
        <taxon>Fimbriimonadaceae</taxon>
        <taxon>Fimbriimonas</taxon>
    </lineage>
</organism>
<sequence length="84" mass="9391">MAMNIKNAEAQRLAQELAGLTGESLTGTIVESLRERLDRVHAQRRGGMAERLLAIGRDCASRMKKPLRSADIDEILYDERGLPR</sequence>